<gene>
    <name evidence="1" type="ORF">SAMN02745857_03987</name>
</gene>
<protein>
    <submittedName>
        <fullName evidence="1">YD repeat-containing protein</fullName>
    </submittedName>
</protein>
<reference evidence="1 2" key="1">
    <citation type="submission" date="2017-04" db="EMBL/GenBank/DDBJ databases">
        <authorList>
            <person name="Afonso C.L."/>
            <person name="Miller P.J."/>
            <person name="Scott M.A."/>
            <person name="Spackman E."/>
            <person name="Goraichik I."/>
            <person name="Dimitrov K.M."/>
            <person name="Suarez D.L."/>
            <person name="Swayne D.E."/>
        </authorList>
    </citation>
    <scope>NUCLEOTIDE SEQUENCE [LARGE SCALE GENOMIC DNA]</scope>
    <source>
        <strain evidence="1 2">DSM 23236</strain>
    </source>
</reference>
<accession>A0A1W1Y1H3</accession>
<sequence length="141" mass="15830">MSGSGYEWDHYNRLTSVRSDQVLTQFAYDPLGRRLYKQSSAIRPFNANLQWAEQEQARISKEKNLGITLYGWDGDTLAWESNSQRTTHYVFEPGSFVPLLQATTSGTIRLPRTPVCKVDGMAQMAPSPTRYPPNISAIASA</sequence>
<evidence type="ECO:0000313" key="1">
    <source>
        <dbReference type="EMBL" id="SMC29651.1"/>
    </source>
</evidence>
<name>A0A1W1Y1H3_9NEIS</name>
<evidence type="ECO:0000313" key="2">
    <source>
        <dbReference type="Proteomes" id="UP000192761"/>
    </source>
</evidence>
<dbReference type="STRING" id="1121001.SAMN02745857_03987"/>
<keyword evidence="2" id="KW-1185">Reference proteome</keyword>
<dbReference type="OrthoDB" id="8588831at2"/>
<dbReference type="RefSeq" id="WP_084092909.1">
    <property type="nucleotide sequence ID" value="NZ_FWXD01000039.1"/>
</dbReference>
<dbReference type="Proteomes" id="UP000192761">
    <property type="component" value="Unassembled WGS sequence"/>
</dbReference>
<dbReference type="EMBL" id="FWXD01000039">
    <property type="protein sequence ID" value="SMC29651.1"/>
    <property type="molecule type" value="Genomic_DNA"/>
</dbReference>
<dbReference type="Gene3D" id="2.180.10.10">
    <property type="entry name" value="RHS repeat-associated core"/>
    <property type="match status" value="1"/>
</dbReference>
<organism evidence="1 2">
    <name type="scientific">Andreprevotia lacus DSM 23236</name>
    <dbReference type="NCBI Taxonomy" id="1121001"/>
    <lineage>
        <taxon>Bacteria</taxon>
        <taxon>Pseudomonadati</taxon>
        <taxon>Pseudomonadota</taxon>
        <taxon>Betaproteobacteria</taxon>
        <taxon>Neisseriales</taxon>
        <taxon>Chitinibacteraceae</taxon>
        <taxon>Andreprevotia</taxon>
    </lineage>
</organism>
<dbReference type="AlphaFoldDB" id="A0A1W1Y1H3"/>
<proteinExistence type="predicted"/>